<protein>
    <submittedName>
        <fullName evidence="2">Uncharacterized protein</fullName>
    </submittedName>
</protein>
<reference evidence="2 3" key="1">
    <citation type="submission" date="2019-08" db="EMBL/GenBank/DDBJ databases">
        <title>Genome sequence of Gillisia hiemivivida IC154 (type strain).</title>
        <authorList>
            <person name="Bowman J.P."/>
        </authorList>
    </citation>
    <scope>NUCLEOTIDE SEQUENCE [LARGE SCALE GENOMIC DNA]</scope>
    <source>
        <strain evidence="2 3">IC154</strain>
    </source>
</reference>
<comment type="caution">
    <text evidence="2">The sequence shown here is derived from an EMBL/GenBank/DDBJ whole genome shotgun (WGS) entry which is preliminary data.</text>
</comment>
<gene>
    <name evidence="2" type="ORF">ES724_00265</name>
</gene>
<evidence type="ECO:0000313" key="3">
    <source>
        <dbReference type="Proteomes" id="UP000321367"/>
    </source>
</evidence>
<feature type="transmembrane region" description="Helical" evidence="1">
    <location>
        <begin position="34"/>
        <end position="56"/>
    </location>
</feature>
<proteinExistence type="predicted"/>
<keyword evidence="1" id="KW-0472">Membrane</keyword>
<name>A0A5C6ZYK3_9FLAO</name>
<keyword evidence="1" id="KW-1133">Transmembrane helix</keyword>
<accession>A0A5C6ZYK3</accession>
<dbReference type="RefSeq" id="WP_146928136.1">
    <property type="nucleotide sequence ID" value="NZ_CBCSHZ010000002.1"/>
</dbReference>
<dbReference type="Proteomes" id="UP000321367">
    <property type="component" value="Unassembled WGS sequence"/>
</dbReference>
<keyword evidence="1" id="KW-0812">Transmembrane</keyword>
<dbReference type="EMBL" id="VORY01000001">
    <property type="protein sequence ID" value="TXD95504.1"/>
    <property type="molecule type" value="Genomic_DNA"/>
</dbReference>
<sequence>MEKFILNSGKVLARIRSSINFFLEDKLQGNPSHIFYFLMALFILYILLISAVFGFTVLIENAFAFMVMVLLLAIILLWLAIRHESDKHLQKDRHSFTIAPIKNSKIRYDLLDLDEDSQKEFNKLLQGRNVQTQINFKIGNKSGESANHRILFVLFDELLAGGIQEFSGDRKKRFFQLLINSFLMNGESLKENTLKSSFSFWKNDQEKINSKNQRELVKRMLGKE</sequence>
<feature type="transmembrane region" description="Helical" evidence="1">
    <location>
        <begin position="62"/>
        <end position="81"/>
    </location>
</feature>
<evidence type="ECO:0000313" key="2">
    <source>
        <dbReference type="EMBL" id="TXD95504.1"/>
    </source>
</evidence>
<evidence type="ECO:0000256" key="1">
    <source>
        <dbReference type="SAM" id="Phobius"/>
    </source>
</evidence>
<keyword evidence="3" id="KW-1185">Reference proteome</keyword>
<dbReference type="AlphaFoldDB" id="A0A5C6ZYK3"/>
<organism evidence="2 3">
    <name type="scientific">Gillisia hiemivivida</name>
    <dbReference type="NCBI Taxonomy" id="291190"/>
    <lineage>
        <taxon>Bacteria</taxon>
        <taxon>Pseudomonadati</taxon>
        <taxon>Bacteroidota</taxon>
        <taxon>Flavobacteriia</taxon>
        <taxon>Flavobacteriales</taxon>
        <taxon>Flavobacteriaceae</taxon>
        <taxon>Gillisia</taxon>
    </lineage>
</organism>
<dbReference type="OrthoDB" id="1416888at2"/>